<evidence type="ECO:0000313" key="10">
    <source>
        <dbReference type="EMBL" id="RVU54098.1"/>
    </source>
</evidence>
<dbReference type="InterPro" id="IPR000515">
    <property type="entry name" value="MetI-like"/>
</dbReference>
<dbReference type="GO" id="GO:0005315">
    <property type="term" value="F:phosphate transmembrane transporter activity"/>
    <property type="evidence" value="ECO:0007669"/>
    <property type="project" value="InterPro"/>
</dbReference>
<gene>
    <name evidence="10" type="primary">pstA</name>
    <name evidence="10" type="ORF">EF514_09335</name>
</gene>
<proteinExistence type="inferred from homology"/>
<evidence type="ECO:0000256" key="4">
    <source>
        <dbReference type="ARBA" id="ARBA00022475"/>
    </source>
</evidence>
<feature type="transmembrane region" description="Helical" evidence="8">
    <location>
        <begin position="48"/>
        <end position="74"/>
    </location>
</feature>
<comment type="subcellular location">
    <subcellularLocation>
        <location evidence="1 8">Cell membrane</location>
        <topology evidence="1 8">Multi-pass membrane protein</topology>
    </subcellularLocation>
</comment>
<evidence type="ECO:0000256" key="1">
    <source>
        <dbReference type="ARBA" id="ARBA00004651"/>
    </source>
</evidence>
<comment type="caution">
    <text evidence="10">The sequence shown here is derived from an EMBL/GenBank/DDBJ whole genome shotgun (WGS) entry which is preliminary data.</text>
</comment>
<dbReference type="GO" id="GO:0005886">
    <property type="term" value="C:plasma membrane"/>
    <property type="evidence" value="ECO:0007669"/>
    <property type="project" value="UniProtKB-SubCell"/>
</dbReference>
<dbReference type="PANTHER" id="PTHR43470">
    <property type="entry name" value="PHOSPHATE TRANSPORT SYSTEM PERMEASE PROTEIN PSTA-RELATED"/>
    <property type="match status" value="1"/>
</dbReference>
<dbReference type="PANTHER" id="PTHR43470:SF3">
    <property type="entry name" value="PHOSPHATE TRANSPORT SYSTEM PERMEASE PROTEIN PSTA-RELATED"/>
    <property type="match status" value="1"/>
</dbReference>
<evidence type="ECO:0000256" key="7">
    <source>
        <dbReference type="ARBA" id="ARBA00023136"/>
    </source>
</evidence>
<dbReference type="Pfam" id="PF00528">
    <property type="entry name" value="BPD_transp_1"/>
    <property type="match status" value="1"/>
</dbReference>
<dbReference type="GO" id="GO:0035435">
    <property type="term" value="P:phosphate ion transmembrane transport"/>
    <property type="evidence" value="ECO:0007669"/>
    <property type="project" value="InterPro"/>
</dbReference>
<dbReference type="Gene3D" id="1.10.3720.10">
    <property type="entry name" value="MetI-like"/>
    <property type="match status" value="1"/>
</dbReference>
<feature type="transmembrane region" description="Helical" evidence="8">
    <location>
        <begin position="7"/>
        <end position="28"/>
    </location>
</feature>
<dbReference type="RefSeq" id="WP_127725175.1">
    <property type="nucleotide sequence ID" value="NZ_RLIH01000016.1"/>
</dbReference>
<dbReference type="AlphaFoldDB" id="A0A437S532"/>
<dbReference type="PROSITE" id="PS50928">
    <property type="entry name" value="ABC_TM1"/>
    <property type="match status" value="1"/>
</dbReference>
<dbReference type="InterPro" id="IPR035906">
    <property type="entry name" value="MetI-like_sf"/>
</dbReference>
<evidence type="ECO:0000256" key="8">
    <source>
        <dbReference type="RuleBase" id="RU363043"/>
    </source>
</evidence>
<dbReference type="CDD" id="cd06261">
    <property type="entry name" value="TM_PBP2"/>
    <property type="match status" value="1"/>
</dbReference>
<evidence type="ECO:0000256" key="5">
    <source>
        <dbReference type="ARBA" id="ARBA00022692"/>
    </source>
</evidence>
<dbReference type="InterPro" id="IPR005672">
    <property type="entry name" value="Phosphate_PstA"/>
</dbReference>
<comment type="similarity">
    <text evidence="2 8">Belongs to the binding-protein-dependent transport system permease family. CysTW subfamily.</text>
</comment>
<keyword evidence="3" id="KW-0813">Transport</keyword>
<feature type="transmembrane region" description="Helical" evidence="8">
    <location>
        <begin position="118"/>
        <end position="136"/>
    </location>
</feature>
<feature type="transmembrane region" description="Helical" evidence="8">
    <location>
        <begin position="86"/>
        <end position="112"/>
    </location>
</feature>
<dbReference type="EMBL" id="RLIH01000016">
    <property type="protein sequence ID" value="RVU54098.1"/>
    <property type="molecule type" value="Genomic_DNA"/>
</dbReference>
<evidence type="ECO:0000259" key="9">
    <source>
        <dbReference type="PROSITE" id="PS50928"/>
    </source>
</evidence>
<dbReference type="Proteomes" id="UP000288812">
    <property type="component" value="Unassembled WGS sequence"/>
</dbReference>
<keyword evidence="11" id="KW-1185">Reference proteome</keyword>
<evidence type="ECO:0000313" key="11">
    <source>
        <dbReference type="Proteomes" id="UP000288812"/>
    </source>
</evidence>
<protein>
    <recommendedName>
        <fullName evidence="8">Phosphate transport system permease protein PstA</fullName>
    </recommendedName>
</protein>
<keyword evidence="7 8" id="KW-0472">Membrane</keyword>
<dbReference type="OrthoDB" id="9785113at2"/>
<name>A0A437S532_9FIRM</name>
<keyword evidence="5 8" id="KW-0812">Transmembrane</keyword>
<feature type="domain" description="ABC transmembrane type-1" evidence="9">
    <location>
        <begin position="48"/>
        <end position="251"/>
    </location>
</feature>
<evidence type="ECO:0000256" key="3">
    <source>
        <dbReference type="ARBA" id="ARBA00022448"/>
    </source>
</evidence>
<accession>A0A437S532</accession>
<reference evidence="10 11" key="1">
    <citation type="submission" date="2018-11" db="EMBL/GenBank/DDBJ databases">
        <title>Genome sequencing and assembly of Anaerosphaera sp. nov., GS7-6-2.</title>
        <authorList>
            <person name="Rettenmaier R."/>
            <person name="Liebl W."/>
            <person name="Zverlov V."/>
        </authorList>
    </citation>
    <scope>NUCLEOTIDE SEQUENCE [LARGE SCALE GENOMIC DNA]</scope>
    <source>
        <strain evidence="10 11">GS7-6-2</strain>
    </source>
</reference>
<feature type="transmembrane region" description="Helical" evidence="8">
    <location>
        <begin position="164"/>
        <end position="182"/>
    </location>
</feature>
<sequence>MTKISVFLTFGSLFVIVVYVLLKGIPYFNLDMFSLNYTSENVSMLPSILTTLLVVFLAIIIATPVGVFTAIYLVEYAKKESKVVEVIRLAAETLQGIPSIVYGLFGMLFFVLKLGFKFSILSGVLTISIMILPLIMRSTEEALKSVSDSIRQASFALGAGKLRTIFRIVVPVAMPGIVSGIVLATGRIVGETACLIFTLGTATALPKSIFSSSRTLALHMYMLSSEGMHVGEAYATATVLLVLVLIINYISNKLASKFMEVKS</sequence>
<dbReference type="SUPFAM" id="SSF161098">
    <property type="entry name" value="MetI-like"/>
    <property type="match status" value="1"/>
</dbReference>
<organism evidence="10 11">
    <name type="scientific">Anaerosphaera multitolerans</name>
    <dbReference type="NCBI Taxonomy" id="2487351"/>
    <lineage>
        <taxon>Bacteria</taxon>
        <taxon>Bacillati</taxon>
        <taxon>Bacillota</taxon>
        <taxon>Tissierellia</taxon>
        <taxon>Tissierellales</taxon>
        <taxon>Peptoniphilaceae</taxon>
        <taxon>Anaerosphaera</taxon>
    </lineage>
</organism>
<keyword evidence="4 8" id="KW-1003">Cell membrane</keyword>
<evidence type="ECO:0000256" key="2">
    <source>
        <dbReference type="ARBA" id="ARBA00007069"/>
    </source>
</evidence>
<feature type="transmembrane region" description="Helical" evidence="8">
    <location>
        <begin position="231"/>
        <end position="250"/>
    </location>
</feature>
<evidence type="ECO:0000256" key="6">
    <source>
        <dbReference type="ARBA" id="ARBA00022989"/>
    </source>
</evidence>
<keyword evidence="6 8" id="KW-1133">Transmembrane helix</keyword>
<dbReference type="NCBIfam" id="TIGR00974">
    <property type="entry name" value="3a0107s02c"/>
    <property type="match status" value="1"/>
</dbReference>